<accession>A0A1B4FQS8</accession>
<dbReference type="Proteomes" id="UP000067711">
    <property type="component" value="Chromosome 2"/>
</dbReference>
<gene>
    <name evidence="2" type="ORF">WS71_00805</name>
</gene>
<dbReference type="EMBL" id="CP013388">
    <property type="protein sequence ID" value="AOJ06024.1"/>
    <property type="molecule type" value="Genomic_DNA"/>
</dbReference>
<evidence type="ECO:0000256" key="1">
    <source>
        <dbReference type="SAM" id="MobiDB-lite"/>
    </source>
</evidence>
<evidence type="ECO:0000313" key="3">
    <source>
        <dbReference type="Proteomes" id="UP000067711"/>
    </source>
</evidence>
<protein>
    <submittedName>
        <fullName evidence="2">Uncharacterized protein</fullName>
    </submittedName>
</protein>
<proteinExistence type="predicted"/>
<reference evidence="2 3" key="1">
    <citation type="submission" date="2015-12" db="EMBL/GenBank/DDBJ databases">
        <title>Diversity of Burkholderia near neighbor genomes.</title>
        <authorList>
            <person name="Sahl J."/>
            <person name="Wagner D."/>
            <person name="Keim P."/>
        </authorList>
    </citation>
    <scope>NUCLEOTIDE SEQUENCE [LARGE SCALE GENOMIC DNA]</scope>
    <source>
        <strain evidence="2 3">BDU8</strain>
    </source>
</reference>
<sequence length="88" mass="9646">MHAARTIAVAAFLSHARLPTRSWNVAPRCALAVRYRSCARHRPDRIEPRARYTCASVPPSVGRGPSRQTEPNGRGPRRSARSAACVTP</sequence>
<feature type="region of interest" description="Disordered" evidence="1">
    <location>
        <begin position="49"/>
        <end position="88"/>
    </location>
</feature>
<name>A0A1B4FQS8_9BURK</name>
<organism evidence="2 3">
    <name type="scientific">Burkholderia mayonis</name>
    <dbReference type="NCBI Taxonomy" id="1385591"/>
    <lineage>
        <taxon>Bacteria</taxon>
        <taxon>Pseudomonadati</taxon>
        <taxon>Pseudomonadota</taxon>
        <taxon>Betaproteobacteria</taxon>
        <taxon>Burkholderiales</taxon>
        <taxon>Burkholderiaceae</taxon>
        <taxon>Burkholderia</taxon>
        <taxon>pseudomallei group</taxon>
    </lineage>
</organism>
<evidence type="ECO:0000313" key="2">
    <source>
        <dbReference type="EMBL" id="AOJ06024.1"/>
    </source>
</evidence>
<dbReference type="AlphaFoldDB" id="A0A1B4FQS8"/>